<reference evidence="2" key="1">
    <citation type="submission" date="2023-04" db="EMBL/GenBank/DDBJ databases">
        <authorList>
            <consortium name="ELIXIR-Norway"/>
        </authorList>
    </citation>
    <scope>NUCLEOTIDE SEQUENCE [LARGE SCALE GENOMIC DNA]</scope>
</reference>
<accession>A0ABN8YJX7</accession>
<organism evidence="2 3">
    <name type="scientific">Rangifer tarandus platyrhynchus</name>
    <name type="common">Svalbard reindeer</name>
    <dbReference type="NCBI Taxonomy" id="3082113"/>
    <lineage>
        <taxon>Eukaryota</taxon>
        <taxon>Metazoa</taxon>
        <taxon>Chordata</taxon>
        <taxon>Craniata</taxon>
        <taxon>Vertebrata</taxon>
        <taxon>Euteleostomi</taxon>
        <taxon>Mammalia</taxon>
        <taxon>Eutheria</taxon>
        <taxon>Laurasiatheria</taxon>
        <taxon>Artiodactyla</taxon>
        <taxon>Ruminantia</taxon>
        <taxon>Pecora</taxon>
        <taxon>Cervidae</taxon>
        <taxon>Odocoileinae</taxon>
        <taxon>Rangifer</taxon>
    </lineage>
</organism>
<evidence type="ECO:0000313" key="2">
    <source>
        <dbReference type="EMBL" id="CAI9161396.1"/>
    </source>
</evidence>
<evidence type="ECO:0000256" key="1">
    <source>
        <dbReference type="SAM" id="MobiDB-lite"/>
    </source>
</evidence>
<sequence>MVRALGRKSWGPPAPLCLGALRCCGNTAPVCVRGEGAGGRRCPQARGGWFRVFGVKVESFSSWASRAVHGKFCRVRGLQGCDGCRCCAGPTFLLLGRQRPEELPVQRRSVRMRRCACPSPSSMASPALPGLSTGPWKIPLYYAPSAPPHPTPNSDPAKAATDNGCPHPVAGPWPPQWRSQAKVPWAWGRGVEARPPHSPPGLFAL</sequence>
<proteinExistence type="predicted"/>
<gene>
    <name evidence="2" type="ORF">MRATA1EN1_LOCUS10358</name>
</gene>
<keyword evidence="3" id="KW-1185">Reference proteome</keyword>
<dbReference type="Proteomes" id="UP001176941">
    <property type="component" value="Chromosome 20"/>
</dbReference>
<evidence type="ECO:0000313" key="3">
    <source>
        <dbReference type="Proteomes" id="UP001176941"/>
    </source>
</evidence>
<name>A0ABN8YJX7_RANTA</name>
<protein>
    <submittedName>
        <fullName evidence="2">Uncharacterized protein</fullName>
    </submittedName>
</protein>
<dbReference type="EMBL" id="OX459956">
    <property type="protein sequence ID" value="CAI9161396.1"/>
    <property type="molecule type" value="Genomic_DNA"/>
</dbReference>
<feature type="region of interest" description="Disordered" evidence="1">
    <location>
        <begin position="147"/>
        <end position="173"/>
    </location>
</feature>